<dbReference type="RefSeq" id="WP_133472965.1">
    <property type="nucleotide sequence ID" value="NZ_SNWP01000010.1"/>
</dbReference>
<dbReference type="AlphaFoldDB" id="A0A4R6J0Z9"/>
<dbReference type="OrthoDB" id="1524679at2"/>
<accession>A0A4R6J0Z9</accession>
<dbReference type="Proteomes" id="UP000295741">
    <property type="component" value="Unassembled WGS sequence"/>
</dbReference>
<name>A0A4R6J0Z9_9BACT</name>
<comment type="caution">
    <text evidence="1">The sequence shown here is derived from an EMBL/GenBank/DDBJ whole genome shotgun (WGS) entry which is preliminary data.</text>
</comment>
<sequence length="97" mass="11388">MKQALLLVPEELLNSINEKQDKILKLLENSSSHPVTDYITEKEAMEIFKRKSTWFWQMRKNKALPFSKIGKAIYYSITDIKNLLEKSKQKNSLTTKI</sequence>
<keyword evidence="2" id="KW-1185">Reference proteome</keyword>
<proteinExistence type="predicted"/>
<organism evidence="1 2">
    <name type="scientific">Sediminibacterium goheungense</name>
    <dbReference type="NCBI Taxonomy" id="1086393"/>
    <lineage>
        <taxon>Bacteria</taxon>
        <taxon>Pseudomonadati</taxon>
        <taxon>Bacteroidota</taxon>
        <taxon>Chitinophagia</taxon>
        <taxon>Chitinophagales</taxon>
        <taxon>Chitinophagaceae</taxon>
        <taxon>Sediminibacterium</taxon>
    </lineage>
</organism>
<evidence type="ECO:0000313" key="2">
    <source>
        <dbReference type="Proteomes" id="UP000295741"/>
    </source>
</evidence>
<reference evidence="1 2" key="1">
    <citation type="submission" date="2019-03" db="EMBL/GenBank/DDBJ databases">
        <title>Genomic Encyclopedia of Archaeal and Bacterial Type Strains, Phase II (KMG-II): from individual species to whole genera.</title>
        <authorList>
            <person name="Goeker M."/>
        </authorList>
    </citation>
    <scope>NUCLEOTIDE SEQUENCE [LARGE SCALE GENOMIC DNA]</scope>
    <source>
        <strain evidence="1 2">DSM 28323</strain>
    </source>
</reference>
<evidence type="ECO:0000313" key="1">
    <source>
        <dbReference type="EMBL" id="TDO28421.1"/>
    </source>
</evidence>
<gene>
    <name evidence="1" type="ORF">BC659_0486</name>
</gene>
<evidence type="ECO:0008006" key="3">
    <source>
        <dbReference type="Google" id="ProtNLM"/>
    </source>
</evidence>
<dbReference type="EMBL" id="SNWP01000010">
    <property type="protein sequence ID" value="TDO28421.1"/>
    <property type="molecule type" value="Genomic_DNA"/>
</dbReference>
<protein>
    <recommendedName>
        <fullName evidence="3">Helix-turn-helix protein</fullName>
    </recommendedName>
</protein>